<keyword evidence="1" id="KW-1185">Reference proteome</keyword>
<protein>
    <submittedName>
        <fullName evidence="2">Uncharacterized protein LOC107474818</fullName>
    </submittedName>
</protein>
<dbReference type="PANTHER" id="PTHR46890">
    <property type="entry name" value="NON-LTR RETROLELEMENT REVERSE TRANSCRIPTASE-LIKE PROTEIN-RELATED"/>
    <property type="match status" value="1"/>
</dbReference>
<dbReference type="RefSeq" id="XP_015949941.1">
    <property type="nucleotide sequence ID" value="XM_016094455.1"/>
</dbReference>
<reference evidence="1" key="1">
    <citation type="journal article" date="2016" name="Nat. Genet.">
        <title>The genome sequences of Arachis duranensis and Arachis ipaensis, the diploid ancestors of cultivated peanut.</title>
        <authorList>
            <person name="Bertioli D.J."/>
            <person name="Cannon S.B."/>
            <person name="Froenicke L."/>
            <person name="Huang G."/>
            <person name="Farmer A.D."/>
            <person name="Cannon E.K."/>
            <person name="Liu X."/>
            <person name="Gao D."/>
            <person name="Clevenger J."/>
            <person name="Dash S."/>
            <person name="Ren L."/>
            <person name="Moretzsohn M.C."/>
            <person name="Shirasawa K."/>
            <person name="Huang W."/>
            <person name="Vidigal B."/>
            <person name="Abernathy B."/>
            <person name="Chu Y."/>
            <person name="Niederhuth C.E."/>
            <person name="Umale P."/>
            <person name="Araujo A.C."/>
            <person name="Kozik A."/>
            <person name="Kim K.D."/>
            <person name="Burow M.D."/>
            <person name="Varshney R.K."/>
            <person name="Wang X."/>
            <person name="Zhang X."/>
            <person name="Barkley N."/>
            <person name="Guimaraes P.M."/>
            <person name="Isobe S."/>
            <person name="Guo B."/>
            <person name="Liao B."/>
            <person name="Stalker H.T."/>
            <person name="Schmitz R.J."/>
            <person name="Scheffler B.E."/>
            <person name="Leal-Bertioli S.C."/>
            <person name="Xun X."/>
            <person name="Jackson S.A."/>
            <person name="Michelmore R."/>
            <person name="Ozias-Akins P."/>
        </authorList>
    </citation>
    <scope>NUCLEOTIDE SEQUENCE [LARGE SCALE GENOMIC DNA]</scope>
    <source>
        <strain evidence="1">cv. V14167</strain>
    </source>
</reference>
<dbReference type="AlphaFoldDB" id="A0A6P4CFA5"/>
<proteinExistence type="predicted"/>
<dbReference type="GeneID" id="107474818"/>
<dbReference type="Proteomes" id="UP000515211">
    <property type="component" value="Chromosome 1"/>
</dbReference>
<sequence>MEARRRALVRYCEKWYVRQDVHWKQMSRSRHANEIDRNTRYFHNIASTRRRNNRIKSLVIHGRLVRNQARIKVAIRCFYKHLYHQEASPSVSFRNGLVNRLEREEAEALEVLPSIEEVKEVVWDCESSKAPGSDGYNMNFIKKCWAEIGAEFTTAVMGFFETAKLPSDSNVTWVALAPKFVGAKEIKDLRPINMVGCVYKVISKLLT</sequence>
<accession>A0A6P4CFA5</accession>
<reference evidence="2" key="2">
    <citation type="submission" date="2025-08" db="UniProtKB">
        <authorList>
            <consortium name="RefSeq"/>
        </authorList>
    </citation>
    <scope>IDENTIFICATION</scope>
    <source>
        <tissue evidence="2">Whole plant</tissue>
    </source>
</reference>
<dbReference type="KEGG" id="adu:107474818"/>
<evidence type="ECO:0000313" key="1">
    <source>
        <dbReference type="Proteomes" id="UP000515211"/>
    </source>
</evidence>
<dbReference type="InterPro" id="IPR052343">
    <property type="entry name" value="Retrotransposon-Effector_Assoc"/>
</dbReference>
<gene>
    <name evidence="2" type="primary">LOC107474818</name>
</gene>
<organism evidence="1 2">
    <name type="scientific">Arachis duranensis</name>
    <name type="common">Wild peanut</name>
    <dbReference type="NCBI Taxonomy" id="130453"/>
    <lineage>
        <taxon>Eukaryota</taxon>
        <taxon>Viridiplantae</taxon>
        <taxon>Streptophyta</taxon>
        <taxon>Embryophyta</taxon>
        <taxon>Tracheophyta</taxon>
        <taxon>Spermatophyta</taxon>
        <taxon>Magnoliopsida</taxon>
        <taxon>eudicotyledons</taxon>
        <taxon>Gunneridae</taxon>
        <taxon>Pentapetalae</taxon>
        <taxon>rosids</taxon>
        <taxon>fabids</taxon>
        <taxon>Fabales</taxon>
        <taxon>Fabaceae</taxon>
        <taxon>Papilionoideae</taxon>
        <taxon>50 kb inversion clade</taxon>
        <taxon>dalbergioids sensu lato</taxon>
        <taxon>Dalbergieae</taxon>
        <taxon>Pterocarpus clade</taxon>
        <taxon>Arachis</taxon>
    </lineage>
</organism>
<name>A0A6P4CFA5_ARADU</name>
<dbReference type="PANTHER" id="PTHR46890:SF48">
    <property type="entry name" value="RNA-DIRECTED DNA POLYMERASE"/>
    <property type="match status" value="1"/>
</dbReference>
<evidence type="ECO:0000313" key="2">
    <source>
        <dbReference type="RefSeq" id="XP_015949941.1"/>
    </source>
</evidence>